<dbReference type="Proteomes" id="UP000467700">
    <property type="component" value="Unassembled WGS sequence"/>
</dbReference>
<feature type="compositionally biased region" description="Low complexity" evidence="1">
    <location>
        <begin position="110"/>
        <end position="123"/>
    </location>
</feature>
<accession>A0A8S0VU71</accession>
<dbReference type="EMBL" id="CACVBS010000034">
    <property type="protein sequence ID" value="CAA7261720.1"/>
    <property type="molecule type" value="Genomic_DNA"/>
</dbReference>
<proteinExistence type="predicted"/>
<sequence>MAMNFSSFASEITAQVSQISPYSIPGTLWTYYLDYLWFYEPDSWVARIAYSFRIMAILISLPIVILALLDISSYGIARTLGVIEDVKASTSDKPTVHAVSSSDTPIIRISGSLSPSSTDSLLSDSDRESTTNHALHNRMRSPLSDSVEMSASESSSQDSQPSVYYAGEDTSLKLAGVGLFSPAASQPPSPTISRRHLPQEEQLRHRIQQASSTIEE</sequence>
<comment type="caution">
    <text evidence="3">The sequence shown here is derived from an EMBL/GenBank/DDBJ whole genome shotgun (WGS) entry which is preliminary data.</text>
</comment>
<feature type="transmembrane region" description="Helical" evidence="2">
    <location>
        <begin position="48"/>
        <end position="69"/>
    </location>
</feature>
<protein>
    <submittedName>
        <fullName evidence="3">Uncharacterized protein</fullName>
    </submittedName>
</protein>
<evidence type="ECO:0000256" key="2">
    <source>
        <dbReference type="SAM" id="Phobius"/>
    </source>
</evidence>
<keyword evidence="4" id="KW-1185">Reference proteome</keyword>
<keyword evidence="2" id="KW-0472">Membrane</keyword>
<reference evidence="3 4" key="1">
    <citation type="submission" date="2020-01" db="EMBL/GenBank/DDBJ databases">
        <authorList>
            <person name="Gupta K D."/>
        </authorList>
    </citation>
    <scope>NUCLEOTIDE SEQUENCE [LARGE SCALE GENOMIC DNA]</scope>
</reference>
<evidence type="ECO:0000313" key="4">
    <source>
        <dbReference type="Proteomes" id="UP000467700"/>
    </source>
</evidence>
<dbReference type="AlphaFoldDB" id="A0A8S0VU71"/>
<feature type="region of interest" description="Disordered" evidence="1">
    <location>
        <begin position="109"/>
        <end position="216"/>
    </location>
</feature>
<keyword evidence="2" id="KW-0812">Transmembrane</keyword>
<name>A0A8S0VU71_CYCAE</name>
<dbReference type="OrthoDB" id="3363417at2759"/>
<gene>
    <name evidence="3" type="ORF">AAE3_LOCUS3844</name>
</gene>
<organism evidence="3 4">
    <name type="scientific">Cyclocybe aegerita</name>
    <name type="common">Black poplar mushroom</name>
    <name type="synonym">Agrocybe aegerita</name>
    <dbReference type="NCBI Taxonomy" id="1973307"/>
    <lineage>
        <taxon>Eukaryota</taxon>
        <taxon>Fungi</taxon>
        <taxon>Dikarya</taxon>
        <taxon>Basidiomycota</taxon>
        <taxon>Agaricomycotina</taxon>
        <taxon>Agaricomycetes</taxon>
        <taxon>Agaricomycetidae</taxon>
        <taxon>Agaricales</taxon>
        <taxon>Agaricineae</taxon>
        <taxon>Bolbitiaceae</taxon>
        <taxon>Cyclocybe</taxon>
    </lineage>
</organism>
<keyword evidence="2" id="KW-1133">Transmembrane helix</keyword>
<feature type="compositionally biased region" description="Low complexity" evidence="1">
    <location>
        <begin position="144"/>
        <end position="163"/>
    </location>
</feature>
<evidence type="ECO:0000313" key="3">
    <source>
        <dbReference type="EMBL" id="CAA7261720.1"/>
    </source>
</evidence>
<evidence type="ECO:0000256" key="1">
    <source>
        <dbReference type="SAM" id="MobiDB-lite"/>
    </source>
</evidence>